<dbReference type="EMBL" id="VLKX01000008">
    <property type="protein sequence ID" value="TWI46950.1"/>
    <property type="molecule type" value="Genomic_DNA"/>
</dbReference>
<dbReference type="GO" id="GO:0016740">
    <property type="term" value="F:transferase activity"/>
    <property type="evidence" value="ECO:0007669"/>
    <property type="project" value="UniProtKB-KW"/>
</dbReference>
<name>A0A562PS13_9FLAO</name>
<evidence type="ECO:0000313" key="2">
    <source>
        <dbReference type="EMBL" id="TWI46950.1"/>
    </source>
</evidence>
<dbReference type="Gene3D" id="2.160.10.10">
    <property type="entry name" value="Hexapeptide repeat proteins"/>
    <property type="match status" value="1"/>
</dbReference>
<dbReference type="Proteomes" id="UP000254518">
    <property type="component" value="Unassembled WGS sequence"/>
</dbReference>
<reference evidence="2 4" key="1">
    <citation type="journal article" date="2015" name="Stand. Genomic Sci.">
        <title>Genomic Encyclopedia of Bacterial and Archaeal Type Strains, Phase III: the genomes of soil and plant-associated and newly described type strains.</title>
        <authorList>
            <person name="Whitman W.B."/>
            <person name="Woyke T."/>
            <person name="Klenk H.P."/>
            <person name="Zhou Y."/>
            <person name="Lilburn T.G."/>
            <person name="Beck B.J."/>
            <person name="De Vos P."/>
            <person name="Vandamme P."/>
            <person name="Eisen J.A."/>
            <person name="Garrity G."/>
            <person name="Hugenholtz P."/>
            <person name="Kyrpides N.C."/>
        </authorList>
    </citation>
    <scope>NUCLEOTIDE SEQUENCE [LARGE SCALE GENOMIC DNA]</scope>
    <source>
        <strain evidence="2 4">CGMCC 1.5380</strain>
    </source>
</reference>
<reference evidence="1 3" key="2">
    <citation type="submission" date="2018-07" db="EMBL/GenBank/DDBJ databases">
        <title>Genomic Encyclopedia of Type Strains, Phase IV (KMG-IV): sequencing the most valuable type-strain genomes for metagenomic binning, comparative biology and taxonomic classification.</title>
        <authorList>
            <person name="Goeker M."/>
        </authorList>
    </citation>
    <scope>NUCLEOTIDE SEQUENCE [LARGE SCALE GENOMIC DNA]</scope>
    <source>
        <strain evidence="1 3">DSM 19728</strain>
    </source>
</reference>
<reference evidence="2" key="3">
    <citation type="submission" date="2019-07" db="EMBL/GenBank/DDBJ databases">
        <authorList>
            <person name="Whitman W."/>
            <person name="Huntemann M."/>
            <person name="Clum A."/>
            <person name="Pillay M."/>
            <person name="Palaniappan K."/>
            <person name="Varghese N."/>
            <person name="Mikhailova N."/>
            <person name="Stamatis D."/>
            <person name="Reddy T."/>
            <person name="Daum C."/>
            <person name="Shapiro N."/>
            <person name="Ivanova N."/>
            <person name="Kyrpides N."/>
            <person name="Woyke T."/>
        </authorList>
    </citation>
    <scope>NUCLEOTIDE SEQUENCE</scope>
    <source>
        <strain evidence="2">CGMCC 1.5380</strain>
    </source>
</reference>
<keyword evidence="3" id="KW-1185">Reference proteome</keyword>
<evidence type="ECO:0000313" key="4">
    <source>
        <dbReference type="Proteomes" id="UP000321392"/>
    </source>
</evidence>
<protein>
    <submittedName>
        <fullName evidence="2">Acetyltransferase-like isoleucine patch superfamily enzyme</fullName>
    </submittedName>
</protein>
<sequence length="251" mass="28418">MIEILKHNYRKINTGYQKLKVYYSINWTKTLYFNFKKFPFSVAKQLPVFFYGDVKFTSIGGKIEIKGAIKKGMIGFGQPYEMNTLHKGIAEINILGTLVFMGHVQFGKDYFMYIGEKGYCEFGHMASLASNAKLICMERIILGNYARFGSESQIIDTNFHQMMDTQTGEKFKLTAPIFIGNYNYASSRVTVLQGTTTPDFCTIASNTLCNADYTSFGSNILIGGIPAKFLKDSISRDWEGEKAALDNYMMM</sequence>
<dbReference type="Proteomes" id="UP000321392">
    <property type="component" value="Unassembled WGS sequence"/>
</dbReference>
<gene>
    <name evidence="1" type="ORF">DFR66_10872</name>
    <name evidence="2" type="ORF">IQ02_01783</name>
</gene>
<comment type="caution">
    <text evidence="2">The sequence shown here is derived from an EMBL/GenBank/DDBJ whole genome shotgun (WGS) entry which is preliminary data.</text>
</comment>
<dbReference type="AlphaFoldDB" id="A0A562PS13"/>
<organism evidence="2 4">
    <name type="scientific">Flavobacterium glaciei</name>
    <dbReference type="NCBI Taxonomy" id="386300"/>
    <lineage>
        <taxon>Bacteria</taxon>
        <taxon>Pseudomonadati</taxon>
        <taxon>Bacteroidota</taxon>
        <taxon>Flavobacteriia</taxon>
        <taxon>Flavobacteriales</taxon>
        <taxon>Flavobacteriaceae</taxon>
        <taxon>Flavobacterium</taxon>
    </lineage>
</organism>
<dbReference type="RefSeq" id="WP_242008652.1">
    <property type="nucleotide sequence ID" value="NZ_QQBA01000008.1"/>
</dbReference>
<keyword evidence="2" id="KW-0808">Transferase</keyword>
<dbReference type="InterPro" id="IPR011004">
    <property type="entry name" value="Trimer_LpxA-like_sf"/>
</dbReference>
<dbReference type="SUPFAM" id="SSF51161">
    <property type="entry name" value="Trimeric LpxA-like enzymes"/>
    <property type="match status" value="1"/>
</dbReference>
<dbReference type="EMBL" id="QQBA01000008">
    <property type="protein sequence ID" value="RDI53723.1"/>
    <property type="molecule type" value="Genomic_DNA"/>
</dbReference>
<evidence type="ECO:0000313" key="3">
    <source>
        <dbReference type="Proteomes" id="UP000254518"/>
    </source>
</evidence>
<proteinExistence type="predicted"/>
<evidence type="ECO:0000313" key="1">
    <source>
        <dbReference type="EMBL" id="RDI53723.1"/>
    </source>
</evidence>
<accession>A0A562PS13</accession>